<dbReference type="Proteomes" id="UP000282076">
    <property type="component" value="Unassembled WGS sequence"/>
</dbReference>
<dbReference type="EMBL" id="RBZM01000007">
    <property type="protein sequence ID" value="RKP51563.1"/>
    <property type="molecule type" value="Genomic_DNA"/>
</dbReference>
<evidence type="ECO:0000259" key="2">
    <source>
        <dbReference type="PROSITE" id="PS51272"/>
    </source>
</evidence>
<keyword evidence="4" id="KW-1185">Reference proteome</keyword>
<reference evidence="3 4" key="1">
    <citation type="submission" date="2018-10" db="EMBL/GenBank/DDBJ databases">
        <title>Cohnella sp. M2MS4P-1, whole genome shotgun sequence.</title>
        <authorList>
            <person name="Tuo L."/>
        </authorList>
    </citation>
    <scope>NUCLEOTIDE SEQUENCE [LARGE SCALE GENOMIC DNA]</scope>
    <source>
        <strain evidence="3 4">M2MS4P-1</strain>
    </source>
</reference>
<name>A0A494XVE9_9BACL</name>
<dbReference type="RefSeq" id="WP_120978262.1">
    <property type="nucleotide sequence ID" value="NZ_RBZM01000007.1"/>
</dbReference>
<dbReference type="OrthoDB" id="5507507at2"/>
<evidence type="ECO:0000313" key="4">
    <source>
        <dbReference type="Proteomes" id="UP000282076"/>
    </source>
</evidence>
<feature type="region of interest" description="Disordered" evidence="1">
    <location>
        <begin position="212"/>
        <end position="232"/>
    </location>
</feature>
<gene>
    <name evidence="3" type="ORF">D7Z26_17405</name>
</gene>
<protein>
    <submittedName>
        <fullName evidence="3">S-layer homology domain-containing protein</fullName>
    </submittedName>
</protein>
<proteinExistence type="predicted"/>
<dbReference type="InterPro" id="IPR001119">
    <property type="entry name" value="SLH_dom"/>
</dbReference>
<dbReference type="AlphaFoldDB" id="A0A494XVE9"/>
<sequence length="246" mass="27110">MRYLPLLNRRNIVLAAFVLALLLTKSMVFGANEIMNQQKADTLKAMRLFQGTNDGYELDKAFTRAQGSVMLIRLLGWEDKAKTAGGKPAFTDVKKSHWAAAFIAYANSKGLVRGISNSQFAPEETMSGAQFIALTLRALGYSQAEPANAMELAVKSGLLDGKDAKLLTEKKPFLRDDMVAVAYGALTTKMNNSDKTLLQKLVEDDRSVNKQSALDSGLYKEKTTEPLRSNDPLDQIEYAIRKALNP</sequence>
<evidence type="ECO:0000256" key="1">
    <source>
        <dbReference type="SAM" id="MobiDB-lite"/>
    </source>
</evidence>
<dbReference type="Pfam" id="PF00395">
    <property type="entry name" value="SLH"/>
    <property type="match status" value="1"/>
</dbReference>
<organism evidence="3 4">
    <name type="scientific">Cohnella endophytica</name>
    <dbReference type="NCBI Taxonomy" id="2419778"/>
    <lineage>
        <taxon>Bacteria</taxon>
        <taxon>Bacillati</taxon>
        <taxon>Bacillota</taxon>
        <taxon>Bacilli</taxon>
        <taxon>Bacillales</taxon>
        <taxon>Paenibacillaceae</taxon>
        <taxon>Cohnella</taxon>
    </lineage>
</organism>
<accession>A0A494XVE9</accession>
<dbReference type="PROSITE" id="PS51272">
    <property type="entry name" value="SLH"/>
    <property type="match status" value="1"/>
</dbReference>
<evidence type="ECO:0000313" key="3">
    <source>
        <dbReference type="EMBL" id="RKP51563.1"/>
    </source>
</evidence>
<feature type="domain" description="SLH" evidence="2">
    <location>
        <begin position="86"/>
        <end position="149"/>
    </location>
</feature>
<comment type="caution">
    <text evidence="3">The sequence shown here is derived from an EMBL/GenBank/DDBJ whole genome shotgun (WGS) entry which is preliminary data.</text>
</comment>